<dbReference type="RefSeq" id="WP_354466311.1">
    <property type="nucleotide sequence ID" value="NZ_JBEPMM010000035.1"/>
</dbReference>
<dbReference type="Proteomes" id="UP001549145">
    <property type="component" value="Unassembled WGS sequence"/>
</dbReference>
<dbReference type="EMBL" id="JBEPMM010000035">
    <property type="protein sequence ID" value="MET3695611.1"/>
    <property type="molecule type" value="Genomic_DNA"/>
</dbReference>
<evidence type="ECO:0000313" key="2">
    <source>
        <dbReference type="EMBL" id="MET3695611.1"/>
    </source>
</evidence>
<gene>
    <name evidence="2" type="ORF">ABID43_005180</name>
</gene>
<reference evidence="2 3" key="1">
    <citation type="submission" date="2024-06" db="EMBL/GenBank/DDBJ databases">
        <title>Genomic Encyclopedia of Type Strains, Phase IV (KMG-IV): sequencing the most valuable type-strain genomes for metagenomic binning, comparative biology and taxonomic classification.</title>
        <authorList>
            <person name="Goeker M."/>
        </authorList>
    </citation>
    <scope>NUCLEOTIDE SEQUENCE [LARGE SCALE GENOMIC DNA]</scope>
    <source>
        <strain evidence="2 3">DSM 21331</strain>
    </source>
</reference>
<keyword evidence="1" id="KW-0732">Signal</keyword>
<keyword evidence="3" id="KW-1185">Reference proteome</keyword>
<comment type="caution">
    <text evidence="2">The sequence shown here is derived from an EMBL/GenBank/DDBJ whole genome shotgun (WGS) entry which is preliminary data.</text>
</comment>
<proteinExistence type="predicted"/>
<organism evidence="2 3">
    <name type="scientific">Methylobacterium goesingense</name>
    <dbReference type="NCBI Taxonomy" id="243690"/>
    <lineage>
        <taxon>Bacteria</taxon>
        <taxon>Pseudomonadati</taxon>
        <taxon>Pseudomonadota</taxon>
        <taxon>Alphaproteobacteria</taxon>
        <taxon>Hyphomicrobiales</taxon>
        <taxon>Methylobacteriaceae</taxon>
        <taxon>Methylobacterium</taxon>
    </lineage>
</organism>
<evidence type="ECO:0000256" key="1">
    <source>
        <dbReference type="SAM" id="SignalP"/>
    </source>
</evidence>
<feature type="signal peptide" evidence="1">
    <location>
        <begin position="1"/>
        <end position="23"/>
    </location>
</feature>
<sequence>MPFLRPLCGLVPTLVLLSASASAAGASADPSLVRRHAPVAPFTFPCGTPGACGVQAGPGPADRDVRPFEGTLGRPCAYRTRATPEGTRKVRVCF</sequence>
<accession>A0ABV2LFT6</accession>
<evidence type="ECO:0008006" key="4">
    <source>
        <dbReference type="Google" id="ProtNLM"/>
    </source>
</evidence>
<evidence type="ECO:0000313" key="3">
    <source>
        <dbReference type="Proteomes" id="UP001549145"/>
    </source>
</evidence>
<protein>
    <recommendedName>
        <fullName evidence="4">Porin</fullName>
    </recommendedName>
</protein>
<feature type="chain" id="PRO_5046199977" description="Porin" evidence="1">
    <location>
        <begin position="24"/>
        <end position="94"/>
    </location>
</feature>
<name>A0ABV2LFT6_9HYPH</name>